<dbReference type="AlphaFoldDB" id="A0A5N6KXB0"/>
<dbReference type="Proteomes" id="UP000327013">
    <property type="component" value="Unassembled WGS sequence"/>
</dbReference>
<reference evidence="1 2" key="1">
    <citation type="submission" date="2019-06" db="EMBL/GenBank/DDBJ databases">
        <title>A chromosomal-level reference genome of Carpinus fangiana (Coryloideae, Betulaceae).</title>
        <authorList>
            <person name="Yang X."/>
            <person name="Wang Z."/>
            <person name="Zhang L."/>
            <person name="Hao G."/>
            <person name="Liu J."/>
            <person name="Yang Y."/>
        </authorList>
    </citation>
    <scope>NUCLEOTIDE SEQUENCE [LARGE SCALE GENOMIC DNA]</scope>
    <source>
        <strain evidence="1">Cfa_2016G</strain>
        <tissue evidence="1">Leaf</tissue>
    </source>
</reference>
<keyword evidence="2" id="KW-1185">Reference proteome</keyword>
<evidence type="ECO:0000313" key="1">
    <source>
        <dbReference type="EMBL" id="KAB8356604.1"/>
    </source>
</evidence>
<proteinExistence type="predicted"/>
<protein>
    <submittedName>
        <fullName evidence="1">Uncharacterized protein</fullName>
    </submittedName>
</protein>
<dbReference type="EMBL" id="VIBQ01000016">
    <property type="protein sequence ID" value="KAB8356604.1"/>
    <property type="molecule type" value="Genomic_DNA"/>
</dbReference>
<name>A0A5N6KXB0_9ROSI</name>
<gene>
    <name evidence="1" type="ORF">FH972_024186</name>
</gene>
<comment type="caution">
    <text evidence="1">The sequence shown here is derived from an EMBL/GenBank/DDBJ whole genome shotgun (WGS) entry which is preliminary data.</text>
</comment>
<organism evidence="1 2">
    <name type="scientific">Carpinus fangiana</name>
    <dbReference type="NCBI Taxonomy" id="176857"/>
    <lineage>
        <taxon>Eukaryota</taxon>
        <taxon>Viridiplantae</taxon>
        <taxon>Streptophyta</taxon>
        <taxon>Embryophyta</taxon>
        <taxon>Tracheophyta</taxon>
        <taxon>Spermatophyta</taxon>
        <taxon>Magnoliopsida</taxon>
        <taxon>eudicotyledons</taxon>
        <taxon>Gunneridae</taxon>
        <taxon>Pentapetalae</taxon>
        <taxon>rosids</taxon>
        <taxon>fabids</taxon>
        <taxon>Fagales</taxon>
        <taxon>Betulaceae</taxon>
        <taxon>Carpinus</taxon>
    </lineage>
</organism>
<sequence length="54" mass="5296">MPPGILLVQVIALKGEVPSYRPTAVAPPDVFMLLCGAAAEGAGPSGIGTSSNSS</sequence>
<evidence type="ECO:0000313" key="2">
    <source>
        <dbReference type="Proteomes" id="UP000327013"/>
    </source>
</evidence>
<accession>A0A5N6KXB0</accession>